<dbReference type="AlphaFoldDB" id="A0A7J7VQQ4"/>
<dbReference type="Gene3D" id="1.10.8.10">
    <property type="entry name" value="DNA helicase RuvA subunit, C-terminal domain"/>
    <property type="match status" value="1"/>
</dbReference>
<dbReference type="EMBL" id="JACAGC010000012">
    <property type="protein sequence ID" value="KAF6327535.1"/>
    <property type="molecule type" value="Genomic_DNA"/>
</dbReference>
<dbReference type="Proteomes" id="UP000585614">
    <property type="component" value="Unassembled WGS sequence"/>
</dbReference>
<reference evidence="1 2" key="1">
    <citation type="journal article" date="2020" name="Nature">
        <title>Six reference-quality genomes reveal evolution of bat adaptations.</title>
        <authorList>
            <person name="Jebb D."/>
            <person name="Huang Z."/>
            <person name="Pippel M."/>
            <person name="Hughes G.M."/>
            <person name="Lavrichenko K."/>
            <person name="Devanna P."/>
            <person name="Winkler S."/>
            <person name="Jermiin L.S."/>
            <person name="Skirmuntt E.C."/>
            <person name="Katzourakis A."/>
            <person name="Burkitt-Gray L."/>
            <person name="Ray D.A."/>
            <person name="Sullivan K.A.M."/>
            <person name="Roscito J.G."/>
            <person name="Kirilenko B.M."/>
            <person name="Davalos L.M."/>
            <person name="Corthals A.P."/>
            <person name="Power M.L."/>
            <person name="Jones G."/>
            <person name="Ransome R.D."/>
            <person name="Dechmann D.K.N."/>
            <person name="Locatelli A.G."/>
            <person name="Puechmaille S.J."/>
            <person name="Fedrigo O."/>
            <person name="Jarvis E.D."/>
            <person name="Hiller M."/>
            <person name="Vernes S.C."/>
            <person name="Myers E.W."/>
            <person name="Teeling E.C."/>
        </authorList>
    </citation>
    <scope>NUCLEOTIDE SEQUENCE [LARGE SCALE GENOMIC DNA]</scope>
    <source>
        <strain evidence="1">MRhiFer1</strain>
        <tissue evidence="1">Lung</tissue>
    </source>
</reference>
<sequence>MFTNAIPFKAEDSEGVKEKVVRGKHVVPSYLSVDVESFLKKLLTLIPEQRENLEAIMPDPWLNMGQEEELKPYVEPPGDVIDPGVIEQMLNLGIHWEDIKDTLSNKTYNNNIKATYRMLHTQKPKSQYRTINVKPFHPPEFQSHSRPPSPEVSIRVVRFPAGRAAAYGP</sequence>
<evidence type="ECO:0000313" key="2">
    <source>
        <dbReference type="Proteomes" id="UP000585614"/>
    </source>
</evidence>
<comment type="caution">
    <text evidence="1">The sequence shown here is derived from an EMBL/GenBank/DDBJ whole genome shotgun (WGS) entry which is preliminary data.</text>
</comment>
<dbReference type="SUPFAM" id="SSF56112">
    <property type="entry name" value="Protein kinase-like (PK-like)"/>
    <property type="match status" value="1"/>
</dbReference>
<proteinExistence type="predicted"/>
<name>A0A7J7VQQ4_RHIFE</name>
<organism evidence="1 2">
    <name type="scientific">Rhinolophus ferrumequinum</name>
    <name type="common">Greater horseshoe bat</name>
    <dbReference type="NCBI Taxonomy" id="59479"/>
    <lineage>
        <taxon>Eukaryota</taxon>
        <taxon>Metazoa</taxon>
        <taxon>Chordata</taxon>
        <taxon>Craniata</taxon>
        <taxon>Vertebrata</taxon>
        <taxon>Euteleostomi</taxon>
        <taxon>Mammalia</taxon>
        <taxon>Eutheria</taxon>
        <taxon>Laurasiatheria</taxon>
        <taxon>Chiroptera</taxon>
        <taxon>Yinpterochiroptera</taxon>
        <taxon>Rhinolophoidea</taxon>
        <taxon>Rhinolophidae</taxon>
        <taxon>Rhinolophinae</taxon>
        <taxon>Rhinolophus</taxon>
    </lineage>
</organism>
<evidence type="ECO:0000313" key="1">
    <source>
        <dbReference type="EMBL" id="KAF6327535.1"/>
    </source>
</evidence>
<accession>A0A7J7VQQ4</accession>
<protein>
    <submittedName>
        <fullName evidence="1">Uncharacterized protein</fullName>
    </submittedName>
</protein>
<dbReference type="InterPro" id="IPR011009">
    <property type="entry name" value="Kinase-like_dom_sf"/>
</dbReference>
<gene>
    <name evidence="1" type="ORF">mRhiFer1_008253</name>
</gene>
<dbReference type="Gene3D" id="1.10.510.10">
    <property type="entry name" value="Transferase(Phosphotransferase) domain 1"/>
    <property type="match status" value="1"/>
</dbReference>